<evidence type="ECO:0000313" key="7">
    <source>
        <dbReference type="EMBL" id="OIQ64942.1"/>
    </source>
</evidence>
<dbReference type="EMBL" id="MLJW01007717">
    <property type="protein sequence ID" value="OIQ64942.1"/>
    <property type="molecule type" value="Genomic_DNA"/>
</dbReference>
<dbReference type="NCBIfam" id="TIGR04350">
    <property type="entry name" value="C_S_lyase_PatB"/>
    <property type="match status" value="1"/>
</dbReference>
<dbReference type="SUPFAM" id="SSF53383">
    <property type="entry name" value="PLP-dependent transferases"/>
    <property type="match status" value="1"/>
</dbReference>
<dbReference type="InterPro" id="IPR027619">
    <property type="entry name" value="C-S_lyase_PatB-like"/>
</dbReference>
<comment type="caution">
    <text evidence="7">The sequence shown here is derived from an EMBL/GenBank/DDBJ whole genome shotgun (WGS) entry which is preliminary data.</text>
</comment>
<proteinExistence type="inferred from homology"/>
<evidence type="ECO:0000259" key="6">
    <source>
        <dbReference type="Pfam" id="PF00155"/>
    </source>
</evidence>
<feature type="domain" description="Aminotransferase class I/classII large" evidence="6">
    <location>
        <begin position="2"/>
        <end position="290"/>
    </location>
</feature>
<dbReference type="InterPro" id="IPR015424">
    <property type="entry name" value="PyrdxlP-dep_Trfase"/>
</dbReference>
<dbReference type="CDD" id="cd00609">
    <property type="entry name" value="AAT_like"/>
    <property type="match status" value="1"/>
</dbReference>
<dbReference type="PANTHER" id="PTHR43525:SF1">
    <property type="entry name" value="PROTEIN MALY"/>
    <property type="match status" value="1"/>
</dbReference>
<dbReference type="InterPro" id="IPR015421">
    <property type="entry name" value="PyrdxlP-dep_Trfase_major"/>
</dbReference>
<dbReference type="InterPro" id="IPR015422">
    <property type="entry name" value="PyrdxlP-dep_Trfase_small"/>
</dbReference>
<protein>
    <recommendedName>
        <fullName evidence="2">cysteine-S-conjugate beta-lyase</fullName>
        <ecNumber evidence="2">4.4.1.13</ecNumber>
    </recommendedName>
</protein>
<comment type="similarity">
    <text evidence="5">Belongs to the class-II pyridoxal-phosphate-dependent aminotransferase family. MalY/PatB cystathionine beta-lyase subfamily.</text>
</comment>
<dbReference type="InterPro" id="IPR051798">
    <property type="entry name" value="Class-II_PLP-Dep_Aminotrans"/>
</dbReference>
<keyword evidence="4 7" id="KW-0456">Lyase</keyword>
<organism evidence="7">
    <name type="scientific">mine drainage metagenome</name>
    <dbReference type="NCBI Taxonomy" id="410659"/>
    <lineage>
        <taxon>unclassified sequences</taxon>
        <taxon>metagenomes</taxon>
        <taxon>ecological metagenomes</taxon>
    </lineage>
</organism>
<evidence type="ECO:0000256" key="5">
    <source>
        <dbReference type="ARBA" id="ARBA00037974"/>
    </source>
</evidence>
<dbReference type="InterPro" id="IPR004839">
    <property type="entry name" value="Aminotransferase_I/II_large"/>
</dbReference>
<evidence type="ECO:0000256" key="3">
    <source>
        <dbReference type="ARBA" id="ARBA00022898"/>
    </source>
</evidence>
<dbReference type="Gene3D" id="3.90.1150.10">
    <property type="entry name" value="Aspartate Aminotransferase, domain 1"/>
    <property type="match status" value="1"/>
</dbReference>
<dbReference type="GO" id="GO:0030170">
    <property type="term" value="F:pyridoxal phosphate binding"/>
    <property type="evidence" value="ECO:0007669"/>
    <property type="project" value="InterPro"/>
</dbReference>
<dbReference type="Pfam" id="PF00155">
    <property type="entry name" value="Aminotran_1_2"/>
    <property type="match status" value="1"/>
</dbReference>
<dbReference type="AlphaFoldDB" id="A0A1J5P1G3"/>
<comment type="cofactor">
    <cofactor evidence="1">
        <name>pyridoxal 5'-phosphate</name>
        <dbReference type="ChEBI" id="CHEBI:597326"/>
    </cofactor>
</comment>
<accession>A0A1J5P1G3</accession>
<evidence type="ECO:0000256" key="1">
    <source>
        <dbReference type="ARBA" id="ARBA00001933"/>
    </source>
</evidence>
<keyword evidence="3" id="KW-0663">Pyridoxal phosphate</keyword>
<dbReference type="Gene3D" id="3.40.640.10">
    <property type="entry name" value="Type I PLP-dependent aspartate aminotransferase-like (Major domain)"/>
    <property type="match status" value="1"/>
</dbReference>
<evidence type="ECO:0000256" key="4">
    <source>
        <dbReference type="ARBA" id="ARBA00023239"/>
    </source>
</evidence>
<dbReference type="PANTHER" id="PTHR43525">
    <property type="entry name" value="PROTEIN MALY"/>
    <property type="match status" value="1"/>
</dbReference>
<gene>
    <name evidence="7" type="primary">patB_6</name>
    <name evidence="7" type="ORF">GALL_535050</name>
</gene>
<sequence>MLTPGVVPSIYAAVQAMTQPDQGVIVQPPVYAPFFSAVTTNGRALLHNPLRLEQGRYRMDLAQLEQCAQQGAKLLLLCSPHNPVGRVWQRDEFDALLDIARRYRLTIFSDEIHADLVYPEYRHIPLATLTREGDAVITAVAPSKTFNIPGLGLSALIIPDAGIRQAMTAVFANLHVSSSNPFSLIAFTAAYRHGGAWRDALMLYLRDTRDAVMQYLFEHIPAIHAIAAEGTYLLWLDCRELGMNDAQLQAFFVQQCRIGMNPGAIFGLGGSGFMRLNLASPRAVVLEALARVAAKLDNNR</sequence>
<dbReference type="EC" id="4.4.1.13" evidence="2"/>
<evidence type="ECO:0000256" key="2">
    <source>
        <dbReference type="ARBA" id="ARBA00012224"/>
    </source>
</evidence>
<dbReference type="GO" id="GO:0047804">
    <property type="term" value="F:cysteine-S-conjugate beta-lyase activity"/>
    <property type="evidence" value="ECO:0007669"/>
    <property type="project" value="UniProtKB-EC"/>
</dbReference>
<reference evidence="7" key="1">
    <citation type="submission" date="2016-10" db="EMBL/GenBank/DDBJ databases">
        <title>Sequence of Gallionella enrichment culture.</title>
        <authorList>
            <person name="Poehlein A."/>
            <person name="Muehling M."/>
            <person name="Daniel R."/>
        </authorList>
    </citation>
    <scope>NUCLEOTIDE SEQUENCE</scope>
</reference>
<name>A0A1J5P1G3_9ZZZZ</name>